<dbReference type="EMBL" id="JBHSOZ010000005">
    <property type="protein sequence ID" value="MFC5713731.1"/>
    <property type="molecule type" value="Genomic_DNA"/>
</dbReference>
<gene>
    <name evidence="6" type="ORF">ACFPU1_13150</name>
</gene>
<dbReference type="SMART" id="SM00354">
    <property type="entry name" value="HTH_LACI"/>
    <property type="match status" value="1"/>
</dbReference>
<dbReference type="InterPro" id="IPR010982">
    <property type="entry name" value="Lambda_DNA-bd_dom_sf"/>
</dbReference>
<evidence type="ECO:0000256" key="1">
    <source>
        <dbReference type="ARBA" id="ARBA00022491"/>
    </source>
</evidence>
<dbReference type="PROSITE" id="PS50932">
    <property type="entry name" value="HTH_LACI_2"/>
    <property type="match status" value="1"/>
</dbReference>
<evidence type="ECO:0000256" key="4">
    <source>
        <dbReference type="ARBA" id="ARBA00023163"/>
    </source>
</evidence>
<protein>
    <submittedName>
        <fullName evidence="6">LacI family DNA-binding transcriptional regulator</fullName>
    </submittedName>
</protein>
<keyword evidence="4" id="KW-0804">Transcription</keyword>
<evidence type="ECO:0000259" key="5">
    <source>
        <dbReference type="PROSITE" id="PS50932"/>
    </source>
</evidence>
<sequence>MSNGSNKKVTATDVARLAGVSQSSVSRAFSKSSSVSKTKKARILEAAEKLGYQPNAFARGLTTNKSRIIGIVMRNVGNPFYPEVLEKFYNKLSERGYQLLFINSENNEIKEDEISQLIEYSVEGVIITDALLASSAVQRFLRNGISVVLFNRYIYFSGCSAVYCDNYSAAKKIGSYLLEKGHQKPAFISGPTNTSTTIDREKGFKEALFEGGIVTFPSEDGKYSYEGGFDAAIRLLKDNPAVDSIFCANDVSAFGAMDAIKKMGYRVPEDISIIGFDNVKTSGWASYELTTWLQPVDEMVEHSIKLLLEEENKSSDQPIMKGLQGSLVERNSVRDRNNG</sequence>
<comment type="caution">
    <text evidence="6">The sequence shown here is derived from an EMBL/GenBank/DDBJ whole genome shotgun (WGS) entry which is preliminary data.</text>
</comment>
<evidence type="ECO:0000313" key="7">
    <source>
        <dbReference type="Proteomes" id="UP001596142"/>
    </source>
</evidence>
<organism evidence="6 7">
    <name type="scientific">Thalassorhabdus alkalitolerans</name>
    <dbReference type="NCBI Taxonomy" id="2282697"/>
    <lineage>
        <taxon>Bacteria</taxon>
        <taxon>Bacillati</taxon>
        <taxon>Bacillota</taxon>
        <taxon>Bacilli</taxon>
        <taxon>Bacillales</taxon>
        <taxon>Bacillaceae</taxon>
        <taxon>Thalassorhabdus</taxon>
    </lineage>
</organism>
<dbReference type="Pfam" id="PF00356">
    <property type="entry name" value="LacI"/>
    <property type="match status" value="1"/>
</dbReference>
<dbReference type="PANTHER" id="PTHR30146:SF95">
    <property type="entry name" value="RIBOSE OPERON REPRESSOR"/>
    <property type="match status" value="1"/>
</dbReference>
<evidence type="ECO:0000256" key="2">
    <source>
        <dbReference type="ARBA" id="ARBA00023015"/>
    </source>
</evidence>
<keyword evidence="7" id="KW-1185">Reference proteome</keyword>
<dbReference type="RefSeq" id="WP_385941878.1">
    <property type="nucleotide sequence ID" value="NZ_JBHSOZ010000005.1"/>
</dbReference>
<dbReference type="Gene3D" id="3.40.50.2300">
    <property type="match status" value="2"/>
</dbReference>
<keyword evidence="1" id="KW-0678">Repressor</keyword>
<keyword evidence="3 6" id="KW-0238">DNA-binding</keyword>
<dbReference type="SUPFAM" id="SSF53822">
    <property type="entry name" value="Periplasmic binding protein-like I"/>
    <property type="match status" value="1"/>
</dbReference>
<evidence type="ECO:0000313" key="6">
    <source>
        <dbReference type="EMBL" id="MFC5713731.1"/>
    </source>
</evidence>
<dbReference type="InterPro" id="IPR000843">
    <property type="entry name" value="HTH_LacI"/>
</dbReference>
<dbReference type="GO" id="GO:0003677">
    <property type="term" value="F:DNA binding"/>
    <property type="evidence" value="ECO:0007669"/>
    <property type="project" value="UniProtKB-KW"/>
</dbReference>
<name>A0ABW0YNK0_9BACI</name>
<dbReference type="InterPro" id="IPR028082">
    <property type="entry name" value="Peripla_BP_I"/>
</dbReference>
<reference evidence="7" key="1">
    <citation type="journal article" date="2019" name="Int. J. Syst. Evol. Microbiol.">
        <title>The Global Catalogue of Microorganisms (GCM) 10K type strain sequencing project: providing services to taxonomists for standard genome sequencing and annotation.</title>
        <authorList>
            <consortium name="The Broad Institute Genomics Platform"/>
            <consortium name="The Broad Institute Genome Sequencing Center for Infectious Disease"/>
            <person name="Wu L."/>
            <person name="Ma J."/>
        </authorList>
    </citation>
    <scope>NUCLEOTIDE SEQUENCE [LARGE SCALE GENOMIC DNA]</scope>
    <source>
        <strain evidence="7">CECT 7184</strain>
    </source>
</reference>
<dbReference type="SUPFAM" id="SSF47413">
    <property type="entry name" value="lambda repressor-like DNA-binding domains"/>
    <property type="match status" value="1"/>
</dbReference>
<keyword evidence="2" id="KW-0805">Transcription regulation</keyword>
<dbReference type="Proteomes" id="UP001596142">
    <property type="component" value="Unassembled WGS sequence"/>
</dbReference>
<feature type="domain" description="HTH lacI-type" evidence="5">
    <location>
        <begin position="9"/>
        <end position="63"/>
    </location>
</feature>
<dbReference type="CDD" id="cd06278">
    <property type="entry name" value="PBP1_LacI-like"/>
    <property type="match status" value="1"/>
</dbReference>
<dbReference type="InterPro" id="IPR001761">
    <property type="entry name" value="Peripla_BP/Lac1_sug-bd_dom"/>
</dbReference>
<accession>A0ABW0YNK0</accession>
<dbReference type="CDD" id="cd01392">
    <property type="entry name" value="HTH_LacI"/>
    <property type="match status" value="1"/>
</dbReference>
<dbReference type="PANTHER" id="PTHR30146">
    <property type="entry name" value="LACI-RELATED TRANSCRIPTIONAL REPRESSOR"/>
    <property type="match status" value="1"/>
</dbReference>
<dbReference type="Gene3D" id="1.10.260.40">
    <property type="entry name" value="lambda repressor-like DNA-binding domains"/>
    <property type="match status" value="1"/>
</dbReference>
<dbReference type="Pfam" id="PF00532">
    <property type="entry name" value="Peripla_BP_1"/>
    <property type="match status" value="1"/>
</dbReference>
<proteinExistence type="predicted"/>
<evidence type="ECO:0000256" key="3">
    <source>
        <dbReference type="ARBA" id="ARBA00023125"/>
    </source>
</evidence>